<evidence type="ECO:0000313" key="3">
    <source>
        <dbReference type="EMBL" id="QDT13085.1"/>
    </source>
</evidence>
<protein>
    <recommendedName>
        <fullName evidence="2">DUF4347 domain-containing protein</fullName>
    </recommendedName>
</protein>
<feature type="region of interest" description="Disordered" evidence="1">
    <location>
        <begin position="506"/>
        <end position="539"/>
    </location>
</feature>
<dbReference type="InterPro" id="IPR025592">
    <property type="entry name" value="DUF4347"/>
</dbReference>
<feature type="region of interest" description="Disordered" evidence="1">
    <location>
        <begin position="4102"/>
        <end position="4145"/>
    </location>
</feature>
<feature type="region of interest" description="Disordered" evidence="1">
    <location>
        <begin position="4608"/>
        <end position="4658"/>
    </location>
</feature>
<feature type="region of interest" description="Disordered" evidence="1">
    <location>
        <begin position="3769"/>
        <end position="3791"/>
    </location>
</feature>
<dbReference type="Pfam" id="PF14252">
    <property type="entry name" value="DUF4347"/>
    <property type="match status" value="1"/>
</dbReference>
<evidence type="ECO:0000256" key="1">
    <source>
        <dbReference type="SAM" id="MobiDB-lite"/>
    </source>
</evidence>
<feature type="region of interest" description="Disordered" evidence="1">
    <location>
        <begin position="1992"/>
        <end position="2023"/>
    </location>
</feature>
<feature type="domain" description="DUF4347" evidence="2">
    <location>
        <begin position="82"/>
        <end position="249"/>
    </location>
</feature>
<feature type="compositionally biased region" description="Acidic residues" evidence="1">
    <location>
        <begin position="3770"/>
        <end position="3790"/>
    </location>
</feature>
<feature type="compositionally biased region" description="Acidic residues" evidence="1">
    <location>
        <begin position="3231"/>
        <end position="3241"/>
    </location>
</feature>
<feature type="compositionally biased region" description="Polar residues" evidence="1">
    <location>
        <begin position="4271"/>
        <end position="4289"/>
    </location>
</feature>
<sequence length="4832" mass="501687">MKKRNTIKTIYQSLLSRRRLWEQMEDRVLFDAVVDDIDAQPAADVTDAAGFESVNVIQNIDDEIERIGTVAGARAASSASEIVFIDTGVEDLDVLLADLNQQTDEFELVFLDPTTNGLTEIANHVSGRTEIEAIHILSHGDEGRIALGNTQVTTEQLNGLYADTLDRIGASLGSDADILIYGCDLAGGQNGQEFIDTFALLTRADVAASDDTTGHATLGGDWELEYATGAIQAKVVIGDAARGAFMGTLEFLDITAVVVADGTPSFDADDSAGNDSGSLNGIVRSHDIVTIDLFYNTDSNGATNPYFEVTLPEGMVFDALPAQAALDSRSGIYDSDGVTLGGDSRHMKMYLPDISGTISSNVTVVARALGVENGTQVNDIVFHGNSDENATSLITDDDIDFTISSAANMDIRLLNPTFRGAYTDATGNIDGVVYSYGIGIFGAHPTRTGADGVKGSAPIQDPYTFDIDLTDVTPNAQVFSWGPLIGELDSHDGIGRNYEWNATTSTAWSHSGRPAGRTQEHPTSTTWSEEKSTPDSGEWTITGTTSTAAGAIFTTQVVGADTTGSHFPDYSAGGGTIPAGDNWFGSGIVHVWVPVDDIAPGEDGVLGTSDDGVLKITPKITNFDPDDLFGATNNFGSGIEDESNNSYTHTVQTTSLGGSGKRNFEYGQWKWVQTGTYWHAGDAVTSIGHQYDASVHSGQNGGILELDGVIFGDKFDNTATKIAPISDYAGANRSNHQWSRAYLSGGGPAEWLQEGVDYVVEFGTGGVDGAAGGWTDWNSMGDATLADDQTSTVWTTDPTDIASLGGTADPDSGVSDAITKFRFKMLGPLRPGGVMRGFVSLETTGPSTLDLANNPDGTIIANFLASSVGYLRDDADPNNDWRTSEYDPSDNSWFTEGSSSDLYRGDRLTLVTAQVRVDKTVVDIGSGNLFLAGSSAKIQLESTVTVPGPDNGDPADDVWVTDILPAGLSVVGGSANVAAGDTFVAGDGSIQIIEAVEYFDGTVWSSTWAYGASGIRVGFGDVPLNTTLPVITFDVLIPFDATNGETWENTAVIDSPSDISPEGWRDSQAGLVAVQVAAMATGKQVVTPLIPEDGTVVFELGVANISDDKVIPWFDAIDILPYNADDNGSSFGGSYTNVDVSNLSSDINVYVTTVAGSVLDDQDDTPNDGYSDPGVEGSSTWYVSPGTGIWQYTLDDVKNNVVGAPTMDQITGLRFVSDPSYRLPAATPHLPQGSSETWLLHLQTQGNSGIPSDTYTNKLTARTAEGVLPLPVQSPPATAVVVAPEIEIEKETCLDETGVNCDPLNDSHWGETATFDDTNEVTWRLKLVNTGTADVVASVDDVIPAGLSYVAGSASTTLGDISGFPTTWTVNVAAGQTQYVTFTTSTVDATSYTNSASVDVIDQFAQTDSDSDDASVTFVSEISVSKEQTDAVRSTTNPAHFNVTYEVELMNTSVFDLADLTLTEDIFAAFGPGYQGVVTGPAILSSTISTGGSLPTINGSFDGNLGGTGDAGIFDGFTGLLKPNDRITVTYTVAVDPLLLVDPANTTNQVEAGGATGGPGGTLVSDLSDDGDDPDGDNADYRGDDGAGGVDDPTPLILPTIDLQKEVVGSPTHAASGTEGNYDVTYQFTVTNTGTTDLDKIALTEDFAANLGGAFVGIVDGPKITSSDATDDPDPNYLYDGGATNSDVFANVPDPDYPITFGGSNESNTTAKRTVIGDQRFVINPEQSYDLSVDAFAGDGAGGNFDPASRHYIGVASYDIDGNRISPYHFMRNPGAAETTLAVELKPGDTTITLNDATGWLDGGTAHQRTLQWYGYADSTGHVYDDYTYTRNYRANLWDAGAISGNVITLRDPWTGPTLSAGDAVGNGRSGGSYQYTLAGYDHIPETSTTLTAPFGGSVNTSALYNKTQFRPGTHSISALILADYTNTGTELTVSNFTIRTANTNLLEVGQSVTVEITVEIDPDNPAAIYDGITTSSTGDLENHASISAIDPVDGTVVSDTSDDPNDSTEAEFGDDSDPDDPTAIRIPNITLNKTIVSQAIAISGTVGNKDVTYDLTITNTGSTPLDRLSLVEDLDTHFGGAFEGIVLQSGNVASIVSSTADDDPEINTAYDGGATDANLFDPLGVSLLQVGQSVTVRIIVEIDPDNASANYDSVTGDGSGDLENQATVSAIDPFDVSNTPVVDDSDDPADSANTNNNADNDPDDPTVLGIPRIQLEKTVVGVPVPSASGVNGNFDVTYQLVLTNNGQLALTNPTITDDWATQFGGAFKGIVDIDLSDDTTVPSGSGIGGNSNYTGGALENLLDGLGTLAVNESVTILVTVEVDPNDVTANLNAGSLVNSAIATGTDPAGVPVSDTSDDSTDSSDSDTDGNGDPDDPTVLRIADVNLVKAISTSTPPAKQADGTWNVTFDLTVENTGTTVLDQLSVLDDVSSSSNFGTAWQSTLGVTLNTGGLTTGDPPALNAAWFADPTQDMLDGTGSMNVNDSFTISVTVNLDPDALGSSAAGLFNQATTSAEDPSSPGTTVDDASDDPTDFDNNDPDGDHNPDDPTGVYLSDIGVAKQVESVTPIGTGKFEVVYVVVVENTGTNDLTNIVVTEDMVAEFGHGFDAVISAPTLVASDLSSGASVPVVNASWDGGLAGPGNTQLTTGSGLLKPGDGFTLMFTIEVDTTLPDGGDTTGAGDFTNTVVATADGPGGTTASDNSDAGTNPNSDNGNGTDDDPTPFQVPQIRAGKTHGTAIKTIDGTGNYIVPVTIVVANSGNVDLTNVTLIEDVAALFGNAFVSVDSMSITATGPFTGTLPTLNTNWDSSDTAIGVIDTTVPNELKSNEQFTFSFNVVVDPDEVDGLSQFNENQANVSGEGTNYDGNPVIVTDQSGDTGNPISETPDNDLPTPLVIPEIVLEKSLVSQSLATSGIAGNIDAVYQFTYTNSGTVMLTSPTIADDWAGQFGDGFVRIVDVDLSDDVIAPATSGISGNAAYNGLATDNLLDGLGAIDPGQSVVVLVTVEVDPDADPAKLVDGRLENVASAEGTYTPTTGPSVTVDDNSDDTNDVSNIDTDNDGDFEDPTPLGIADITLTKDIIGSPVPSISGTPGNFDVTYHLVVANTGSETLSNLTLFDDIDSQFGGALESVVSISMLAGSTATTAPAVNNSYDGTAASDMLIGDPADRLESGQVFTIVLVVEVDPDNAGAVYDSVTGDGNGDLENSATAGGNAQYSGNVTDVSDDTNDPSNSEDPTDIDNDPDDPTGLIIQDITLEKAAVGGPVPASSATAGNFDLTYDLTITNTGSESLRNLSLVENLAAQYGGAFVGIVSQSGTQATIVSSTANDVPEINAAYDGGATDAQLFDNSAPNANLLRTGESVTVRIVIEVDPNAPGAILVDDGLENQASVAGTGVGTGQTTEDLSDDPADTANDDGDPSTTADDDNNPDDPNVIRIPDITLLKQKFGAPSNAASGTPGNMDVFYDLTIVNSGTTPLEELSLVENLSSQFGGAFVQIVPQSGQVATILGTATDAPELNASYDGGLTTGNDQLFDSSGANTSLLAAGESITVRLLVEIDPDNAGASYDSVTADGTNDLENLATVAGEDPADPSNTLVTDVSDDPTDPTGDANDPTVLAVPDIQLQKSIVGSPVPAVSGTQGHFDVTYQFTITNDGQSPLSALKLSDDFAAQFGGAFVRLVPQSGSPVVITASTASDDPEINTAYDGDAVSEMFNNSGTNSNQLLVGQSVTVQVIVEIDPDNAGATYDGITGDSNQDLENQAQVSGEDPDGLVVVDLSDDPADTSDNDTTNDGEPDDPTALIIPDITLEKTPSGEPVPASSLIEGNFDITYDLTITNTGNDPLHTISLLEDLRSQYGSAFIDIVGTPLIVASTATDDPGINGSFDGGFSDDEIFDSSAAFLDISQSVTVRVVIEVDPDATDAIYIDGNLENQAEVSATGQNSAASVDDLSDDPANPDNVDESATPGGDNNPDDPNLIRIPNITLHKVIDGAAVAASSGVFANYDVTYKFTVTNTGTTMLENLRLTDDWAAQFGNAFVRIIPGSVLINNVDAATAPGANASYTGGASENMFDGSGSFTAGQSFEVSVTVELDPNAAGAIYTNGDLVNQADMSGVDPTSGATVSDQSDDVNDSTNVDGDASTNGDDDNNPDDPTVISFSDIGAAKRIVSSSPASGAGDLDLVYELRVRNLGSTDLTNLTLVDDLQTLLGPSFVGMVSQPIIIASSATIDPVLDASYDGNLGGSGNISIFDGTSGLLKPGEEIVVQYTLALDVDQLTATSNNQAVSGGNDGTLTVTDPSDTGVDPEGNNPGQTGDTGGEDDPTLPPGVAIAKNHGDPVPAGPNYQEWSVPVTLVIRNVGVTDLTNLDLTEDIATSFGTAFVSVDLPQIDVSGITSGSPPSINAAWTNDTSLNMLAGGSLRPGDEFVVTFNVIVDPDAGGTAQPLNNQSAIVATDPANPSVIVRDTSDSGKNATSDNPDEPGDSGGTEDPTPLQIPDIGTGKQIVNVEMNGLQATLTIDLVLENTGTVDLESLTLQDDFADQYGGNFVGITGAPIILSSTATTDPALNADFDGSSDIELFDGASGLLQPGEQIVVRLSVLVKALPGQAEIVLENQAVAGGDPVDENGDPITDDAGNPVASVTDNSDSGSDPHSSNPGQPGDTGTWGDPTLTPIKFFTFDGFNNFSKPFGHPDSERPGSRLLTKEIWQLAVDPMFSGSARPGTKIVGRLYDQDGFQIGQEEVFADVGGNWMMQVHELDKSRNTGYARVEFEEIGGIGQQFAPSGDAFGYLGQDKMDNDYAALEPWTPYEEHYDFIAIYRGSASVKLATMHRKNNQSIGFGTQSE</sequence>
<name>A0A517P137_9BACT</name>
<feature type="region of interest" description="Disordered" evidence="1">
    <location>
        <begin position="2343"/>
        <end position="2378"/>
    </location>
</feature>
<evidence type="ECO:0000259" key="2">
    <source>
        <dbReference type="Pfam" id="PF14252"/>
    </source>
</evidence>
<feature type="region of interest" description="Disordered" evidence="1">
    <location>
        <begin position="2672"/>
        <end position="2724"/>
    </location>
</feature>
<feature type="compositionally biased region" description="Acidic residues" evidence="1">
    <location>
        <begin position="4611"/>
        <end position="4620"/>
    </location>
</feature>
<feature type="compositionally biased region" description="Acidic residues" evidence="1">
    <location>
        <begin position="2526"/>
        <end position="2539"/>
    </location>
</feature>
<gene>
    <name evidence="3" type="ORF">K239x_51010</name>
</gene>
<feature type="region of interest" description="Disordered" evidence="1">
    <location>
        <begin position="2174"/>
        <end position="2209"/>
    </location>
</feature>
<feature type="compositionally biased region" description="Acidic residues" evidence="1">
    <location>
        <begin position="2001"/>
        <end position="2021"/>
    </location>
</feature>
<feature type="region of interest" description="Disordered" evidence="1">
    <location>
        <begin position="4439"/>
        <end position="4487"/>
    </location>
</feature>
<feature type="compositionally biased region" description="Polar residues" evidence="1">
    <location>
        <begin position="3200"/>
        <end position="3218"/>
    </location>
</feature>
<organism evidence="3 4">
    <name type="scientific">Stieleria marina</name>
    <dbReference type="NCBI Taxonomy" id="1930275"/>
    <lineage>
        <taxon>Bacteria</taxon>
        <taxon>Pseudomonadati</taxon>
        <taxon>Planctomycetota</taxon>
        <taxon>Planctomycetia</taxon>
        <taxon>Pirellulales</taxon>
        <taxon>Pirellulaceae</taxon>
        <taxon>Stieleria</taxon>
    </lineage>
</organism>
<dbReference type="OrthoDB" id="254354at2"/>
<feature type="region of interest" description="Disordered" evidence="1">
    <location>
        <begin position="4271"/>
        <end position="4324"/>
    </location>
</feature>
<feature type="compositionally biased region" description="Acidic residues" evidence="1">
    <location>
        <begin position="2356"/>
        <end position="2376"/>
    </location>
</feature>
<feature type="region of interest" description="Disordered" evidence="1">
    <location>
        <begin position="3025"/>
        <end position="3045"/>
    </location>
</feature>
<feature type="compositionally biased region" description="Polar residues" evidence="1">
    <location>
        <begin position="3928"/>
        <end position="3937"/>
    </location>
</feature>
<feature type="region of interest" description="Disordered" evidence="1">
    <location>
        <begin position="3386"/>
        <end position="3429"/>
    </location>
</feature>
<reference evidence="3 4" key="1">
    <citation type="submission" date="2019-02" db="EMBL/GenBank/DDBJ databases">
        <title>Deep-cultivation of Planctomycetes and their phenomic and genomic characterization uncovers novel biology.</title>
        <authorList>
            <person name="Wiegand S."/>
            <person name="Jogler M."/>
            <person name="Boedeker C."/>
            <person name="Pinto D."/>
            <person name="Vollmers J."/>
            <person name="Rivas-Marin E."/>
            <person name="Kohn T."/>
            <person name="Peeters S.H."/>
            <person name="Heuer A."/>
            <person name="Rast P."/>
            <person name="Oberbeckmann S."/>
            <person name="Bunk B."/>
            <person name="Jeske O."/>
            <person name="Meyerdierks A."/>
            <person name="Storesund J.E."/>
            <person name="Kallscheuer N."/>
            <person name="Luecker S."/>
            <person name="Lage O.M."/>
            <person name="Pohl T."/>
            <person name="Merkel B.J."/>
            <person name="Hornburger P."/>
            <person name="Mueller R.-W."/>
            <person name="Bruemmer F."/>
            <person name="Labrenz M."/>
            <person name="Spormann A.M."/>
            <person name="Op den Camp H."/>
            <person name="Overmann J."/>
            <person name="Amann R."/>
            <person name="Jetten M.S.M."/>
            <person name="Mascher T."/>
            <person name="Medema M.H."/>
            <person name="Devos D.P."/>
            <person name="Kaster A.-K."/>
            <person name="Ovreas L."/>
            <person name="Rohde M."/>
            <person name="Galperin M.Y."/>
            <person name="Jogler C."/>
        </authorList>
    </citation>
    <scope>NUCLEOTIDE SEQUENCE [LARGE SCALE GENOMIC DNA]</scope>
    <source>
        <strain evidence="3 4">K23_9</strain>
    </source>
</reference>
<feature type="region of interest" description="Disordered" evidence="1">
    <location>
        <begin position="3198"/>
        <end position="3243"/>
    </location>
</feature>
<feature type="region of interest" description="Disordered" evidence="1">
    <location>
        <begin position="3928"/>
        <end position="3969"/>
    </location>
</feature>
<feature type="compositionally biased region" description="Polar residues" evidence="1">
    <location>
        <begin position="2510"/>
        <end position="2521"/>
    </location>
</feature>
<feature type="region of interest" description="Disordered" evidence="1">
    <location>
        <begin position="2510"/>
        <end position="2551"/>
    </location>
</feature>
<feature type="compositionally biased region" description="Low complexity" evidence="1">
    <location>
        <begin position="2191"/>
        <end position="2200"/>
    </location>
</feature>
<dbReference type="Proteomes" id="UP000319817">
    <property type="component" value="Chromosome"/>
</dbReference>
<feature type="compositionally biased region" description="Polar residues" evidence="1">
    <location>
        <begin position="4123"/>
        <end position="4134"/>
    </location>
</feature>
<feature type="compositionally biased region" description="Polar residues" evidence="1">
    <location>
        <begin position="2696"/>
        <end position="2715"/>
    </location>
</feature>
<dbReference type="EMBL" id="CP036526">
    <property type="protein sequence ID" value="QDT13085.1"/>
    <property type="molecule type" value="Genomic_DNA"/>
</dbReference>
<feature type="compositionally biased region" description="Low complexity" evidence="1">
    <location>
        <begin position="2672"/>
        <end position="2685"/>
    </location>
</feature>
<feature type="region of interest" description="Disordered" evidence="1">
    <location>
        <begin position="1550"/>
        <end position="1597"/>
    </location>
</feature>
<accession>A0A517P137</accession>
<evidence type="ECO:0000313" key="4">
    <source>
        <dbReference type="Proteomes" id="UP000319817"/>
    </source>
</evidence>
<dbReference type="RefSeq" id="WP_145420880.1">
    <property type="nucleotide sequence ID" value="NZ_CP036526.1"/>
</dbReference>
<feature type="compositionally biased region" description="Acidic residues" evidence="1">
    <location>
        <begin position="3399"/>
        <end position="3424"/>
    </location>
</feature>
<proteinExistence type="predicted"/>
<keyword evidence="4" id="KW-1185">Reference proteome</keyword>
<feature type="compositionally biased region" description="Polar residues" evidence="1">
    <location>
        <begin position="4628"/>
        <end position="4646"/>
    </location>
</feature>
<feature type="compositionally biased region" description="Acidic residues" evidence="1">
    <location>
        <begin position="1567"/>
        <end position="1578"/>
    </location>
</feature>